<protein>
    <submittedName>
        <fullName evidence="3">3-oxoacyl-[acyl-carrier protein] reductase</fullName>
        <ecNumber evidence="3">1.1.1.100</ecNumber>
    </submittedName>
</protein>
<evidence type="ECO:0000256" key="1">
    <source>
        <dbReference type="ARBA" id="ARBA00006484"/>
    </source>
</evidence>
<name>A0ABS4SFI5_9PROT</name>
<dbReference type="CDD" id="cd05233">
    <property type="entry name" value="SDR_c"/>
    <property type="match status" value="1"/>
</dbReference>
<dbReference type="PROSITE" id="PS00061">
    <property type="entry name" value="ADH_SHORT"/>
    <property type="match status" value="1"/>
</dbReference>
<gene>
    <name evidence="3" type="ORF">J2851_001075</name>
</gene>
<dbReference type="EMBL" id="JAGINP010000003">
    <property type="protein sequence ID" value="MBP2291326.1"/>
    <property type="molecule type" value="Genomic_DNA"/>
</dbReference>
<comment type="caution">
    <text evidence="3">The sequence shown here is derived from an EMBL/GenBank/DDBJ whole genome shotgun (WGS) entry which is preliminary data.</text>
</comment>
<organism evidence="3 4">
    <name type="scientific">Azospirillum rugosum</name>
    <dbReference type="NCBI Taxonomy" id="416170"/>
    <lineage>
        <taxon>Bacteria</taxon>
        <taxon>Pseudomonadati</taxon>
        <taxon>Pseudomonadota</taxon>
        <taxon>Alphaproteobacteria</taxon>
        <taxon>Rhodospirillales</taxon>
        <taxon>Azospirillaceae</taxon>
        <taxon>Azospirillum</taxon>
    </lineage>
</organism>
<comment type="similarity">
    <text evidence="1">Belongs to the short-chain dehydrogenases/reductases (SDR) family.</text>
</comment>
<dbReference type="Pfam" id="PF13561">
    <property type="entry name" value="adh_short_C2"/>
    <property type="match status" value="1"/>
</dbReference>
<sequence>MNLGEDLRGKRVLVTGSSRGIGAAVGAALAGLGARVALHGSGASDAAARLAADLRRSGADVHAFTGDFRDPRAVESVVDSAVEALGGLDILINNAGTMVGRMPLGALDDRFLDEVIDLNLRSVVVACRRALPALKAAGGGVIVSTVSISAKTGGSPGSSLYSASKAFVSTFTRSLAAELAPDRIRVNAVSPGTIDTDFHQRYSSPEKLAATAARIPLGRLGTAEDCVGAYLFLASDALSAYITGQVIEVNGGQLMV</sequence>
<dbReference type="Gene3D" id="3.40.50.720">
    <property type="entry name" value="NAD(P)-binding Rossmann-like Domain"/>
    <property type="match status" value="1"/>
</dbReference>
<dbReference type="PRINTS" id="PR00081">
    <property type="entry name" value="GDHRDH"/>
</dbReference>
<dbReference type="Proteomes" id="UP000781958">
    <property type="component" value="Unassembled WGS sequence"/>
</dbReference>
<proteinExistence type="inferred from homology"/>
<dbReference type="InterPro" id="IPR036291">
    <property type="entry name" value="NAD(P)-bd_dom_sf"/>
</dbReference>
<accession>A0ABS4SFI5</accession>
<evidence type="ECO:0000313" key="4">
    <source>
        <dbReference type="Proteomes" id="UP000781958"/>
    </source>
</evidence>
<dbReference type="PANTHER" id="PTHR43639">
    <property type="entry name" value="OXIDOREDUCTASE, SHORT-CHAIN DEHYDROGENASE/REDUCTASE FAMILY (AFU_ORTHOLOGUE AFUA_5G02870)"/>
    <property type="match status" value="1"/>
</dbReference>
<keyword evidence="4" id="KW-1185">Reference proteome</keyword>
<dbReference type="EC" id="1.1.1.100" evidence="3"/>
<dbReference type="SUPFAM" id="SSF51735">
    <property type="entry name" value="NAD(P)-binding Rossmann-fold domains"/>
    <property type="match status" value="1"/>
</dbReference>
<dbReference type="GO" id="GO:0004316">
    <property type="term" value="F:3-oxoacyl-[acyl-carrier-protein] reductase (NADPH) activity"/>
    <property type="evidence" value="ECO:0007669"/>
    <property type="project" value="UniProtKB-EC"/>
</dbReference>
<dbReference type="InterPro" id="IPR002347">
    <property type="entry name" value="SDR_fam"/>
</dbReference>
<reference evidence="3 4" key="1">
    <citation type="submission" date="2021-03" db="EMBL/GenBank/DDBJ databases">
        <title>Genomic Encyclopedia of Type Strains, Phase III (KMG-III): the genomes of soil and plant-associated and newly described type strains.</title>
        <authorList>
            <person name="Whitman W."/>
        </authorList>
    </citation>
    <scope>NUCLEOTIDE SEQUENCE [LARGE SCALE GENOMIC DNA]</scope>
    <source>
        <strain evidence="3 4">IMMIB AFH-6</strain>
    </source>
</reference>
<evidence type="ECO:0000256" key="2">
    <source>
        <dbReference type="ARBA" id="ARBA00023002"/>
    </source>
</evidence>
<dbReference type="InterPro" id="IPR020904">
    <property type="entry name" value="Sc_DH/Rdtase_CS"/>
</dbReference>
<evidence type="ECO:0000313" key="3">
    <source>
        <dbReference type="EMBL" id="MBP2291326.1"/>
    </source>
</evidence>
<keyword evidence="2 3" id="KW-0560">Oxidoreductase</keyword>
<dbReference type="PRINTS" id="PR00080">
    <property type="entry name" value="SDRFAMILY"/>
</dbReference>
<dbReference type="PANTHER" id="PTHR43639:SF1">
    <property type="entry name" value="SHORT-CHAIN DEHYDROGENASE_REDUCTASE FAMILY PROTEIN"/>
    <property type="match status" value="1"/>
</dbReference>
<dbReference type="NCBIfam" id="NF005559">
    <property type="entry name" value="PRK07231.1"/>
    <property type="match status" value="1"/>
</dbReference>
<dbReference type="RefSeq" id="WP_209764750.1">
    <property type="nucleotide sequence ID" value="NZ_JAGINP010000003.1"/>
</dbReference>